<feature type="domain" description="C2H2-type" evidence="15">
    <location>
        <begin position="700"/>
        <end position="727"/>
    </location>
</feature>
<feature type="domain" description="C2H2-type" evidence="15">
    <location>
        <begin position="448"/>
        <end position="475"/>
    </location>
</feature>
<organism evidence="17 18">
    <name type="scientific">Bos taurus</name>
    <name type="common">Bovine</name>
    <dbReference type="NCBI Taxonomy" id="9913"/>
    <lineage>
        <taxon>Eukaryota</taxon>
        <taxon>Metazoa</taxon>
        <taxon>Chordata</taxon>
        <taxon>Craniata</taxon>
        <taxon>Vertebrata</taxon>
        <taxon>Euteleostomi</taxon>
        <taxon>Mammalia</taxon>
        <taxon>Eutheria</taxon>
        <taxon>Laurasiatheria</taxon>
        <taxon>Artiodactyla</taxon>
        <taxon>Ruminantia</taxon>
        <taxon>Pecora</taxon>
        <taxon>Bovidae</taxon>
        <taxon>Bovinae</taxon>
        <taxon>Bos</taxon>
    </lineage>
</organism>
<dbReference type="Pfam" id="PF00096">
    <property type="entry name" value="zf-C2H2"/>
    <property type="match status" value="14"/>
</dbReference>
<dbReference type="CTD" id="9310"/>
<dbReference type="SMART" id="SM00349">
    <property type="entry name" value="KRAB"/>
    <property type="match status" value="1"/>
</dbReference>
<reference evidence="17" key="1">
    <citation type="submission" date="2018-03" db="EMBL/GenBank/DDBJ databases">
        <title>ARS-UCD1.2.</title>
        <authorList>
            <person name="Rosen B.D."/>
            <person name="Bickhart D.M."/>
            <person name="Koren S."/>
            <person name="Schnabel R.D."/>
            <person name="Hall R."/>
            <person name="Zimin A."/>
            <person name="Dreischer C."/>
            <person name="Schultheiss S."/>
            <person name="Schroeder S.G."/>
            <person name="Elsik C.G."/>
            <person name="Couldrey C."/>
            <person name="Liu G.E."/>
            <person name="Van Tassell C.P."/>
            <person name="Phillippy A.M."/>
            <person name="Smith T.P.L."/>
            <person name="Medrano J.F."/>
        </authorList>
    </citation>
    <scope>NUCLEOTIDE SEQUENCE [LARGE SCALE GENOMIC DNA]</scope>
    <source>
        <strain evidence="17">Hereford</strain>
    </source>
</reference>
<feature type="compositionally biased region" description="Basic and acidic residues" evidence="14">
    <location>
        <begin position="340"/>
        <end position="355"/>
    </location>
</feature>
<evidence type="ECO:0000256" key="14">
    <source>
        <dbReference type="SAM" id="MobiDB-lite"/>
    </source>
</evidence>
<feature type="domain" description="C2H2-type" evidence="15">
    <location>
        <begin position="616"/>
        <end position="643"/>
    </location>
</feature>
<feature type="domain" description="C2H2-type" evidence="15">
    <location>
        <begin position="784"/>
        <end position="811"/>
    </location>
</feature>
<keyword evidence="4" id="KW-0479">Metal-binding</keyword>
<dbReference type="Gene3D" id="6.10.140.140">
    <property type="match status" value="1"/>
</dbReference>
<feature type="region of interest" description="Disordered" evidence="14">
    <location>
        <begin position="193"/>
        <end position="221"/>
    </location>
</feature>
<dbReference type="PROSITE" id="PS50157">
    <property type="entry name" value="ZINC_FINGER_C2H2_2"/>
    <property type="match status" value="15"/>
</dbReference>
<evidence type="ECO:0000256" key="13">
    <source>
        <dbReference type="PROSITE-ProRule" id="PRU00042"/>
    </source>
</evidence>
<evidence type="ECO:0000256" key="12">
    <source>
        <dbReference type="ARBA" id="ARBA00067266"/>
    </source>
</evidence>
<keyword evidence="9" id="KW-0238">DNA-binding</keyword>
<sequence>MTEDEMVGWHHQLDGHEFQQALRVGDRQGSLACFSPWSCKQSDSTELEGVTDPSAPGPGPHFYLPRTRPFPRRKREKKMTKLQEALTFKDVAVTFTEEELGLLDLAQRKLYRDVMLENFRNLLSVGHQSSKPDMISELEREEFWMTEIQPQRGGCSGGGNHEMATVQDTGVRCLSRVELSCWQIRRHVVSKSTKSQDSVINTQKKSSQSPKQHNSPAGVSAQASMEGSCFVTLIEDHSDIIENQAFPAGRALNSWSKLCLSETQNYQRGCQLTSMKNKICMFAPCVDFFPRISPHHDDHTVPQREKAQGTRECGKDLLKASPLAQRSIVEAGPKAYPSNEGERGLGDRTSLELHQRLHLGGKSPTHRTPKKDPAHGSARPTPPGALPGTKRYWCRECGKGFSQSSNLQTHQRVHTGEKPYSCHECGKSFNQTSHLYAHLPIHTGEKPYRCESCGKGFSRSTDLNIHCRVHTGEKPYKCEACGKGFTQRSHLQAHERIHTGEKPYRCADCGKRFSCSSNLHTHQRVHTEEKPYKCEECGKRFSLSFNLHSHRRVHTGEKPYKCQECGKGFSSASSFQSHQRVHTGEKPFRCSECGKGFSQSSYFQAHQRVHTGEKPYKCEVCGKRFNWSLNLHNHQRVHTGEKPYKCEECGKGFSQASNLQAHQSVHTGEKPFKCAACQKRFSQASHLQAHQRVHTGEKPFKCGTCGKAFSQRSNLQVHQIIHTGEKPFKCEECGKEFSWSAGLSAHQRVHTGEKPYTCQQCGKGFSQASHFHTHQRVHTGERPYICDICCKGFSQRSHLVYHQRVHAGGNL</sequence>
<evidence type="ECO:0000256" key="1">
    <source>
        <dbReference type="ARBA" id="ARBA00003767"/>
    </source>
</evidence>
<dbReference type="GO" id="GO:0003677">
    <property type="term" value="F:DNA binding"/>
    <property type="evidence" value="ECO:0007669"/>
    <property type="project" value="UniProtKB-KW"/>
</dbReference>
<dbReference type="InterPro" id="IPR001909">
    <property type="entry name" value="KRAB"/>
</dbReference>
<dbReference type="GO" id="GO:0008270">
    <property type="term" value="F:zinc ion binding"/>
    <property type="evidence" value="ECO:0007669"/>
    <property type="project" value="UniProtKB-KW"/>
</dbReference>
<dbReference type="PANTHER" id="PTHR24399:SF54">
    <property type="entry name" value="GASTRULA ZINC FINGER PROTEIN XLCGF26.1-LIKE-RELATED"/>
    <property type="match status" value="1"/>
</dbReference>
<evidence type="ECO:0000259" key="16">
    <source>
        <dbReference type="PROSITE" id="PS50805"/>
    </source>
</evidence>
<gene>
    <name evidence="17" type="primary">ZNF235</name>
</gene>
<dbReference type="RefSeq" id="XP_059733553.1">
    <property type="nucleotide sequence ID" value="XM_059877570.1"/>
</dbReference>
<feature type="domain" description="KRAB" evidence="16">
    <location>
        <begin position="86"/>
        <end position="156"/>
    </location>
</feature>
<evidence type="ECO:0000256" key="9">
    <source>
        <dbReference type="ARBA" id="ARBA00023125"/>
    </source>
</evidence>
<dbReference type="AlphaFoldDB" id="A0AAA9TJ99"/>
<name>A0AAA9TJ99_BOVIN</name>
<dbReference type="FunFam" id="3.30.160.60:FF:000023">
    <property type="entry name" value="zinc finger protein 37 homolog"/>
    <property type="match status" value="1"/>
</dbReference>
<dbReference type="GO" id="GO:0005634">
    <property type="term" value="C:nucleus"/>
    <property type="evidence" value="ECO:0007669"/>
    <property type="project" value="UniProtKB-SubCell"/>
</dbReference>
<feature type="domain" description="C2H2-type" evidence="15">
    <location>
        <begin position="588"/>
        <end position="615"/>
    </location>
</feature>
<dbReference type="PROSITE" id="PS50805">
    <property type="entry name" value="KRAB"/>
    <property type="match status" value="1"/>
</dbReference>
<evidence type="ECO:0000256" key="10">
    <source>
        <dbReference type="ARBA" id="ARBA00023163"/>
    </source>
</evidence>
<dbReference type="InterPro" id="IPR036236">
    <property type="entry name" value="Znf_C2H2_sf"/>
</dbReference>
<evidence type="ECO:0000313" key="18">
    <source>
        <dbReference type="Proteomes" id="UP000009136"/>
    </source>
</evidence>
<dbReference type="FunFam" id="3.30.160.60:FF:000913">
    <property type="entry name" value="zinc finger protein 235 isoform X1"/>
    <property type="match status" value="1"/>
</dbReference>
<evidence type="ECO:0000256" key="8">
    <source>
        <dbReference type="ARBA" id="ARBA00023015"/>
    </source>
</evidence>
<keyword evidence="5" id="KW-0677">Repeat</keyword>
<evidence type="ECO:0000259" key="15">
    <source>
        <dbReference type="PROSITE" id="PS50157"/>
    </source>
</evidence>
<dbReference type="PROSITE" id="PS00028">
    <property type="entry name" value="ZINC_FINGER_C2H2_1"/>
    <property type="match status" value="15"/>
</dbReference>
<dbReference type="FunFam" id="3.30.160.60:FF:001049">
    <property type="entry name" value="zinc finger protein 319"/>
    <property type="match status" value="1"/>
</dbReference>
<evidence type="ECO:0000256" key="7">
    <source>
        <dbReference type="ARBA" id="ARBA00022833"/>
    </source>
</evidence>
<feature type="domain" description="C2H2-type" evidence="15">
    <location>
        <begin position="560"/>
        <end position="587"/>
    </location>
</feature>
<evidence type="ECO:0000256" key="3">
    <source>
        <dbReference type="ARBA" id="ARBA00006991"/>
    </source>
</evidence>
<evidence type="ECO:0000256" key="11">
    <source>
        <dbReference type="ARBA" id="ARBA00023242"/>
    </source>
</evidence>
<evidence type="ECO:0000256" key="6">
    <source>
        <dbReference type="ARBA" id="ARBA00022771"/>
    </source>
</evidence>
<dbReference type="FunFam" id="3.30.160.60:FF:001700">
    <property type="entry name" value="Zinc finger protein 677"/>
    <property type="match status" value="1"/>
</dbReference>
<feature type="domain" description="C2H2-type" evidence="15">
    <location>
        <begin position="476"/>
        <end position="503"/>
    </location>
</feature>
<dbReference type="Pfam" id="PF01352">
    <property type="entry name" value="KRAB"/>
    <property type="match status" value="1"/>
</dbReference>
<dbReference type="FunFam" id="3.30.160.60:FF:002090">
    <property type="entry name" value="Zinc finger protein 473"/>
    <property type="match status" value="1"/>
</dbReference>
<dbReference type="InterPro" id="IPR013087">
    <property type="entry name" value="Znf_C2H2_type"/>
</dbReference>
<feature type="domain" description="C2H2-type" evidence="15">
    <location>
        <begin position="420"/>
        <end position="447"/>
    </location>
</feature>
<keyword evidence="10" id="KW-0804">Transcription</keyword>
<keyword evidence="7" id="KW-0862">Zinc</keyword>
<keyword evidence="8" id="KW-0805">Transcription regulation</keyword>
<feature type="domain" description="C2H2-type" evidence="15">
    <location>
        <begin position="532"/>
        <end position="559"/>
    </location>
</feature>
<dbReference type="GeneTree" id="ENSGT00940000162402"/>
<dbReference type="FunFam" id="3.30.160.60:FF:000663">
    <property type="entry name" value="Zinc finger protein 45"/>
    <property type="match status" value="2"/>
</dbReference>
<dbReference type="GeneID" id="504436"/>
<dbReference type="FunFam" id="3.30.160.60:FF:002343">
    <property type="entry name" value="Zinc finger protein 33A"/>
    <property type="match status" value="3"/>
</dbReference>
<feature type="domain" description="C2H2-type" evidence="15">
    <location>
        <begin position="504"/>
        <end position="531"/>
    </location>
</feature>
<dbReference type="CDD" id="cd07765">
    <property type="entry name" value="KRAB_A-box"/>
    <property type="match status" value="1"/>
</dbReference>
<reference evidence="17" key="2">
    <citation type="submission" date="2025-08" db="UniProtKB">
        <authorList>
            <consortium name="Ensembl"/>
        </authorList>
    </citation>
    <scope>IDENTIFICATION</scope>
    <source>
        <strain evidence="17">Hereford</strain>
    </source>
</reference>
<dbReference type="SUPFAM" id="SSF109640">
    <property type="entry name" value="KRAB domain (Kruppel-associated box)"/>
    <property type="match status" value="1"/>
</dbReference>
<evidence type="ECO:0000256" key="2">
    <source>
        <dbReference type="ARBA" id="ARBA00004123"/>
    </source>
</evidence>
<keyword evidence="6 13" id="KW-0863">Zinc-finger</keyword>
<dbReference type="RefSeq" id="XP_015313689.2">
    <property type="nucleotide sequence ID" value="XM_015458203.3"/>
</dbReference>
<dbReference type="Gene3D" id="3.30.160.60">
    <property type="entry name" value="Classic Zinc Finger"/>
    <property type="match status" value="15"/>
</dbReference>
<feature type="domain" description="C2H2-type" evidence="15">
    <location>
        <begin position="644"/>
        <end position="671"/>
    </location>
</feature>
<comment type="similarity">
    <text evidence="3">Belongs to the krueppel C2H2-type zinc-finger protein family.</text>
</comment>
<feature type="compositionally biased region" description="Basic residues" evidence="14">
    <location>
        <begin position="356"/>
        <end position="369"/>
    </location>
</feature>
<accession>A0AAA9TJ99</accession>
<evidence type="ECO:0000313" key="17">
    <source>
        <dbReference type="Ensembl" id="ENSBTAP00000096998.1"/>
    </source>
</evidence>
<proteinExistence type="inferred from homology"/>
<feature type="domain" description="C2H2-type" evidence="15">
    <location>
        <begin position="392"/>
        <end position="419"/>
    </location>
</feature>
<feature type="domain" description="C2H2-type" evidence="15">
    <location>
        <begin position="756"/>
        <end position="783"/>
    </location>
</feature>
<comment type="subcellular location">
    <subcellularLocation>
        <location evidence="2">Nucleus</location>
    </subcellularLocation>
</comment>
<dbReference type="SMART" id="SM00355">
    <property type="entry name" value="ZnF_C2H2"/>
    <property type="match status" value="15"/>
</dbReference>
<feature type="region of interest" description="Disordered" evidence="14">
    <location>
        <begin position="324"/>
        <end position="387"/>
    </location>
</feature>
<keyword evidence="18" id="KW-1185">Reference proteome</keyword>
<feature type="domain" description="C2H2-type" evidence="15">
    <location>
        <begin position="728"/>
        <end position="755"/>
    </location>
</feature>
<reference evidence="17" key="3">
    <citation type="submission" date="2025-09" db="UniProtKB">
        <authorList>
            <consortium name="Ensembl"/>
        </authorList>
    </citation>
    <scope>IDENTIFICATION</scope>
    <source>
        <strain evidence="17">Hereford</strain>
    </source>
</reference>
<dbReference type="InterPro" id="IPR036051">
    <property type="entry name" value="KRAB_dom_sf"/>
</dbReference>
<evidence type="ECO:0000256" key="4">
    <source>
        <dbReference type="ARBA" id="ARBA00022723"/>
    </source>
</evidence>
<dbReference type="PANTHER" id="PTHR24399">
    <property type="entry name" value="ZINC FINGER AND BTB DOMAIN-CONTAINING"/>
    <property type="match status" value="1"/>
</dbReference>
<dbReference type="FunFam" id="3.30.160.60:FF:000874">
    <property type="entry name" value="zinc finger protein 235 isoform X1"/>
    <property type="match status" value="3"/>
</dbReference>
<protein>
    <recommendedName>
        <fullName evidence="12">Zinc finger protein 235</fullName>
    </recommendedName>
</protein>
<feature type="domain" description="C2H2-type" evidence="15">
    <location>
        <begin position="672"/>
        <end position="699"/>
    </location>
</feature>
<dbReference type="Proteomes" id="UP000009136">
    <property type="component" value="Chromosome 18"/>
</dbReference>
<evidence type="ECO:0000256" key="5">
    <source>
        <dbReference type="ARBA" id="ARBA00022737"/>
    </source>
</evidence>
<keyword evidence="11" id="KW-0539">Nucleus</keyword>
<dbReference type="FunFam" id="3.30.160.60:FF:002357">
    <property type="entry name" value="Zinc finger protein 782"/>
    <property type="match status" value="2"/>
</dbReference>
<comment type="function">
    <text evidence="1">May be involved in transcriptional regulation.</text>
</comment>
<dbReference type="GO" id="GO:0006355">
    <property type="term" value="P:regulation of DNA-templated transcription"/>
    <property type="evidence" value="ECO:0007669"/>
    <property type="project" value="InterPro"/>
</dbReference>
<dbReference type="Ensembl" id="ENSBTAT00000091582.1">
    <property type="protein sequence ID" value="ENSBTAP00000096998.1"/>
    <property type="gene ID" value="ENSBTAG00000007714.8"/>
</dbReference>
<dbReference type="SUPFAM" id="SSF57667">
    <property type="entry name" value="beta-beta-alpha zinc fingers"/>
    <property type="match status" value="8"/>
</dbReference>